<dbReference type="OrthoDB" id="1422214at2"/>
<gene>
    <name evidence="1" type="ORF">CRV04_08550</name>
</gene>
<sequence length="224" mass="26112">MTKPFHHFHPFAPFLNEQTQKVIVGTLPPPRFCTQVFKPRDVNFCYGSQDNLLWQALDKIYDLNLLFDNCHEAVHQRKIFLEQHNIGICDIVQSCTREKIDASDMGMSEVKLRNLVGFINKFTNIHTLIFTGGSSQNGPEYFFKQQLQTYGLKLKKIEHETLRIHEVMIDKRVIRTYSLTSPSNAANRSIGANPLYKEKRQKNPLYSTLDFRIEQYEKVFKGIL</sequence>
<accession>A0A4Q0XPG3</accession>
<organism evidence="1 2">
    <name type="scientific">Candidatus Marinarcus aquaticus</name>
    <dbReference type="NCBI Taxonomy" id="2044504"/>
    <lineage>
        <taxon>Bacteria</taxon>
        <taxon>Pseudomonadati</taxon>
        <taxon>Campylobacterota</taxon>
        <taxon>Epsilonproteobacteria</taxon>
        <taxon>Campylobacterales</taxon>
        <taxon>Arcobacteraceae</taxon>
        <taxon>Candidatus Marinarcus</taxon>
    </lineage>
</organism>
<dbReference type="Proteomes" id="UP000290657">
    <property type="component" value="Unassembled WGS sequence"/>
</dbReference>
<dbReference type="SUPFAM" id="SSF52141">
    <property type="entry name" value="Uracil-DNA glycosylase-like"/>
    <property type="match status" value="1"/>
</dbReference>
<dbReference type="Gene3D" id="3.40.470.10">
    <property type="entry name" value="Uracil-DNA glycosylase-like domain"/>
    <property type="match status" value="1"/>
</dbReference>
<evidence type="ECO:0000313" key="1">
    <source>
        <dbReference type="EMBL" id="RXJ56524.1"/>
    </source>
</evidence>
<dbReference type="RefSeq" id="WP_128996430.1">
    <property type="nucleotide sequence ID" value="NZ_PDKN01000005.1"/>
</dbReference>
<proteinExistence type="predicted"/>
<evidence type="ECO:0000313" key="2">
    <source>
        <dbReference type="Proteomes" id="UP000290657"/>
    </source>
</evidence>
<protein>
    <submittedName>
        <fullName evidence="1">DNA glycosylase</fullName>
    </submittedName>
</protein>
<name>A0A4Q0XPG3_9BACT</name>
<comment type="caution">
    <text evidence="1">The sequence shown here is derived from an EMBL/GenBank/DDBJ whole genome shotgun (WGS) entry which is preliminary data.</text>
</comment>
<reference evidence="1 2" key="1">
    <citation type="submission" date="2017-10" db="EMBL/GenBank/DDBJ databases">
        <title>Genomics of the genus Arcobacter.</title>
        <authorList>
            <person name="Perez-Cataluna A."/>
            <person name="Figueras M.J."/>
        </authorList>
    </citation>
    <scope>NUCLEOTIDE SEQUENCE [LARGE SCALE GENOMIC DNA]</scope>
    <source>
        <strain evidence="1 2">CECT 8987</strain>
    </source>
</reference>
<dbReference type="EMBL" id="PDKN01000005">
    <property type="protein sequence ID" value="RXJ56524.1"/>
    <property type="molecule type" value="Genomic_DNA"/>
</dbReference>
<dbReference type="AlphaFoldDB" id="A0A4Q0XPG3"/>
<dbReference type="InterPro" id="IPR036895">
    <property type="entry name" value="Uracil-DNA_glycosylase-like_sf"/>
</dbReference>
<keyword evidence="2" id="KW-1185">Reference proteome</keyword>